<accession>A0A5K7SGR7</accession>
<dbReference type="CDD" id="cd16377">
    <property type="entry name" value="23S_rRNA_IVP_like"/>
    <property type="match status" value="1"/>
</dbReference>
<gene>
    <name evidence="1" type="ORF">AQPE_5014</name>
</gene>
<name>A0A5K7SGR7_9BACT</name>
<keyword evidence="1" id="KW-0689">Ribosomal protein</keyword>
<dbReference type="SUPFAM" id="SSF158446">
    <property type="entry name" value="IVS-encoded protein-like"/>
    <property type="match status" value="1"/>
</dbReference>
<dbReference type="GO" id="GO:0005840">
    <property type="term" value="C:ribosome"/>
    <property type="evidence" value="ECO:0007669"/>
    <property type="project" value="UniProtKB-KW"/>
</dbReference>
<reference evidence="1" key="1">
    <citation type="journal article" date="2020" name="Int. J. Syst. Evol. Microbiol.">
        <title>Aquipluma nitroreducens gen. nov. sp. nov., a novel facultatively anaerobic bacterium isolated from a freshwater lake.</title>
        <authorList>
            <person name="Watanabe M."/>
            <person name="Kojima H."/>
            <person name="Fukui M."/>
        </authorList>
    </citation>
    <scope>NUCLEOTIDE SEQUENCE</scope>
    <source>
        <strain evidence="1">MeG22</strain>
    </source>
</reference>
<sequence>MILEELKVYQLAMEVGEESWTIVSKWNHFERDTIGKQLVRAADSIAANISEGFGRFHFKENRYFNFVARGSLFETKTWLDKAVKRNLITAEEFSKLKIEMNELGKLLNGYIKKIGKENSVGEPEAVYFSKNSIANDPYEFFYNNIDSINWLPFPNDY</sequence>
<dbReference type="AlphaFoldDB" id="A0A5K7SGR7"/>
<organism evidence="1 2">
    <name type="scientific">Aquipluma nitroreducens</name>
    <dbReference type="NCBI Taxonomy" id="2010828"/>
    <lineage>
        <taxon>Bacteria</taxon>
        <taxon>Pseudomonadati</taxon>
        <taxon>Bacteroidota</taxon>
        <taxon>Bacteroidia</taxon>
        <taxon>Marinilabiliales</taxon>
        <taxon>Prolixibacteraceae</taxon>
        <taxon>Aquipluma</taxon>
    </lineage>
</organism>
<dbReference type="InterPro" id="IPR012657">
    <property type="entry name" value="23S_rRNA-intervening_sequence"/>
</dbReference>
<keyword evidence="2" id="KW-1185">Reference proteome</keyword>
<dbReference type="RefSeq" id="WP_318348916.1">
    <property type="nucleotide sequence ID" value="NZ_AP018694.1"/>
</dbReference>
<dbReference type="PANTHER" id="PTHR38471:SF2">
    <property type="entry name" value="FOUR HELIX BUNDLE PROTEIN"/>
    <property type="match status" value="1"/>
</dbReference>
<dbReference type="KEGG" id="anf:AQPE_5014"/>
<evidence type="ECO:0000313" key="2">
    <source>
        <dbReference type="Proteomes" id="UP001193389"/>
    </source>
</evidence>
<proteinExistence type="predicted"/>
<protein>
    <submittedName>
        <fullName evidence="1">S23 ribosomal protein</fullName>
    </submittedName>
</protein>
<keyword evidence="1" id="KW-0687">Ribonucleoprotein</keyword>
<dbReference type="Pfam" id="PF05635">
    <property type="entry name" value="23S_rRNA_IVP"/>
    <property type="match status" value="1"/>
</dbReference>
<evidence type="ECO:0000313" key="1">
    <source>
        <dbReference type="EMBL" id="BBE20820.1"/>
    </source>
</evidence>
<dbReference type="EMBL" id="AP018694">
    <property type="protein sequence ID" value="BBE20820.1"/>
    <property type="molecule type" value="Genomic_DNA"/>
</dbReference>
<dbReference type="PANTHER" id="PTHR38471">
    <property type="entry name" value="FOUR HELIX BUNDLE PROTEIN"/>
    <property type="match status" value="1"/>
</dbReference>
<dbReference type="Proteomes" id="UP001193389">
    <property type="component" value="Chromosome"/>
</dbReference>
<dbReference type="NCBIfam" id="TIGR02436">
    <property type="entry name" value="four helix bundle protein"/>
    <property type="match status" value="1"/>
</dbReference>
<dbReference type="InterPro" id="IPR036583">
    <property type="entry name" value="23S_rRNA_IVS_sf"/>
</dbReference>
<dbReference type="Gene3D" id="1.20.1440.60">
    <property type="entry name" value="23S rRNA-intervening sequence"/>
    <property type="match status" value="1"/>
</dbReference>